<dbReference type="PANTHER" id="PTHR46089">
    <property type="entry name" value="ALSIN HOMOLOG"/>
    <property type="match status" value="1"/>
</dbReference>
<protein>
    <submittedName>
        <fullName evidence="1">Uncharacterized protein</fullName>
    </submittedName>
</protein>
<evidence type="ECO:0000313" key="1">
    <source>
        <dbReference type="EMBL" id="CAH3165357.1"/>
    </source>
</evidence>
<evidence type="ECO:0000313" key="2">
    <source>
        <dbReference type="Proteomes" id="UP001159405"/>
    </source>
</evidence>
<keyword evidence="2" id="KW-1185">Reference proteome</keyword>
<dbReference type="EMBL" id="CALNXK010000132">
    <property type="protein sequence ID" value="CAH3165357.1"/>
    <property type="molecule type" value="Genomic_DNA"/>
</dbReference>
<dbReference type="PANTHER" id="PTHR46089:SF4">
    <property type="entry name" value="VPS9 DOMAIN-CONTAINING PROTEIN"/>
    <property type="match status" value="1"/>
</dbReference>
<sequence length="315" mass="35455">QNVSKCLKILKFYCKDEEELTFDIVDLSLCAPNLLFKFVDTMQDAWNLGHAGRIGYLDAIAELVNCRKVNGASESVLRGLASTEIYLTKTSELDIDALEANGHSTTLEELLEVVGRYLPRYEIVLKSCKEKLGAILPIDLSFATKFLAVYLFIKVKGSRPMTYQYLTVEMVNKAKTNGGFIDQKMFKAAGKFGFDSLYLTETGMQVLDGYINHIRPLLRPTCDFILVARNGGQRNKLGELMSKLVFDATGKYVHPTRYRLNVETASCRQLSSRAQSTISEDQKHSSVVARVHYQKQRSRELASKAKQYGSLLYGE</sequence>
<proteinExistence type="predicted"/>
<feature type="non-terminal residue" evidence="1">
    <location>
        <position position="315"/>
    </location>
</feature>
<accession>A0ABN8QJ14</accession>
<organism evidence="1 2">
    <name type="scientific">Porites lobata</name>
    <dbReference type="NCBI Taxonomy" id="104759"/>
    <lineage>
        <taxon>Eukaryota</taxon>
        <taxon>Metazoa</taxon>
        <taxon>Cnidaria</taxon>
        <taxon>Anthozoa</taxon>
        <taxon>Hexacorallia</taxon>
        <taxon>Scleractinia</taxon>
        <taxon>Fungiina</taxon>
        <taxon>Poritidae</taxon>
        <taxon>Porites</taxon>
    </lineage>
</organism>
<gene>
    <name evidence="1" type="ORF">PLOB_00007132</name>
</gene>
<dbReference type="InterPro" id="IPR051984">
    <property type="entry name" value="Alsin"/>
</dbReference>
<comment type="caution">
    <text evidence="1">The sequence shown here is derived from an EMBL/GenBank/DDBJ whole genome shotgun (WGS) entry which is preliminary data.</text>
</comment>
<name>A0ABN8QJ14_9CNID</name>
<feature type="non-terminal residue" evidence="1">
    <location>
        <position position="1"/>
    </location>
</feature>
<reference evidence="1 2" key="1">
    <citation type="submission" date="2022-05" db="EMBL/GenBank/DDBJ databases">
        <authorList>
            <consortium name="Genoscope - CEA"/>
            <person name="William W."/>
        </authorList>
    </citation>
    <scope>NUCLEOTIDE SEQUENCE [LARGE SCALE GENOMIC DNA]</scope>
</reference>
<dbReference type="Proteomes" id="UP001159405">
    <property type="component" value="Unassembled WGS sequence"/>
</dbReference>